<organism evidence="10 11">
    <name type="scientific">Candidatus Amesbacteria bacterium GW2011_GWA1_47_16</name>
    <dbReference type="NCBI Taxonomy" id="1618353"/>
    <lineage>
        <taxon>Bacteria</taxon>
        <taxon>Candidatus Amesiibacteriota</taxon>
    </lineage>
</organism>
<keyword evidence="4 8" id="KW-0378">Hydrolase</keyword>
<dbReference type="GO" id="GO:0016829">
    <property type="term" value="F:lyase activity"/>
    <property type="evidence" value="ECO:0007669"/>
    <property type="project" value="UniProtKB-KW"/>
</dbReference>
<proteinExistence type="inferred from homology"/>
<evidence type="ECO:0000256" key="3">
    <source>
        <dbReference type="ARBA" id="ARBA00022763"/>
    </source>
</evidence>
<keyword evidence="5" id="KW-0190">Covalent protein-DNA linkage</keyword>
<dbReference type="AlphaFoldDB" id="A0A0G1S544"/>
<evidence type="ECO:0000256" key="4">
    <source>
        <dbReference type="ARBA" id="ARBA00022801"/>
    </source>
</evidence>
<sequence>MCGRYGFIPGQDFITRFEIENAEFELRPVYNAAPGMIMPVVTQNSPKKIEHMKWGLVPFWAKDPRIGYRMINARSEGIETKPSFRASLKNRRCLIPASGFFEWARVGKEKTPYYFRLKSSEMFAFAGLYDIWKDAENVEMRTYTIITAGANELVARIHDRMPVILSPKVGDLWADNSAFDPSRLLPLLKPYPEDEMNSHRVSPLVNDPTNNSADILDPD</sequence>
<evidence type="ECO:0000256" key="2">
    <source>
        <dbReference type="ARBA" id="ARBA00022670"/>
    </source>
</evidence>
<protein>
    <recommendedName>
        <fullName evidence="8">Abasic site processing protein</fullName>
        <ecNumber evidence="8">3.4.-.-</ecNumber>
    </recommendedName>
</protein>
<accession>A0A0G1S544</accession>
<keyword evidence="2 8" id="KW-0645">Protease</keyword>
<dbReference type="GO" id="GO:0008233">
    <property type="term" value="F:peptidase activity"/>
    <property type="evidence" value="ECO:0007669"/>
    <property type="project" value="UniProtKB-KW"/>
</dbReference>
<dbReference type="EC" id="3.4.-.-" evidence="8"/>
<evidence type="ECO:0000256" key="5">
    <source>
        <dbReference type="ARBA" id="ARBA00023124"/>
    </source>
</evidence>
<evidence type="ECO:0000256" key="7">
    <source>
        <dbReference type="ARBA" id="ARBA00023239"/>
    </source>
</evidence>
<dbReference type="InterPro" id="IPR003738">
    <property type="entry name" value="SRAP"/>
</dbReference>
<dbReference type="PATRIC" id="fig|1618353.3.peg.286"/>
<feature type="region of interest" description="Disordered" evidence="9">
    <location>
        <begin position="198"/>
        <end position="219"/>
    </location>
</feature>
<evidence type="ECO:0000256" key="1">
    <source>
        <dbReference type="ARBA" id="ARBA00008136"/>
    </source>
</evidence>
<dbReference type="GO" id="GO:0006508">
    <property type="term" value="P:proteolysis"/>
    <property type="evidence" value="ECO:0007669"/>
    <property type="project" value="UniProtKB-KW"/>
</dbReference>
<evidence type="ECO:0000256" key="6">
    <source>
        <dbReference type="ARBA" id="ARBA00023125"/>
    </source>
</evidence>
<dbReference type="InterPro" id="IPR036590">
    <property type="entry name" value="SRAP-like"/>
</dbReference>
<evidence type="ECO:0000256" key="8">
    <source>
        <dbReference type="RuleBase" id="RU364100"/>
    </source>
</evidence>
<dbReference type="Proteomes" id="UP000034364">
    <property type="component" value="Unassembled WGS sequence"/>
</dbReference>
<dbReference type="Pfam" id="PF02586">
    <property type="entry name" value="SRAP"/>
    <property type="match status" value="1"/>
</dbReference>
<dbReference type="SUPFAM" id="SSF143081">
    <property type="entry name" value="BB1717-like"/>
    <property type="match status" value="1"/>
</dbReference>
<name>A0A0G1S544_9BACT</name>
<gene>
    <name evidence="10" type="ORF">UX87_C0007G0025</name>
</gene>
<keyword evidence="6" id="KW-0238">DNA-binding</keyword>
<reference evidence="10 11" key="1">
    <citation type="journal article" date="2015" name="Nature">
        <title>rRNA introns, odd ribosomes, and small enigmatic genomes across a large radiation of phyla.</title>
        <authorList>
            <person name="Brown C.T."/>
            <person name="Hug L.A."/>
            <person name="Thomas B.C."/>
            <person name="Sharon I."/>
            <person name="Castelle C.J."/>
            <person name="Singh A."/>
            <person name="Wilkins M.J."/>
            <person name="Williams K.H."/>
            <person name="Banfield J.F."/>
        </authorList>
    </citation>
    <scope>NUCLEOTIDE SEQUENCE [LARGE SCALE GENOMIC DNA]</scope>
</reference>
<evidence type="ECO:0000313" key="11">
    <source>
        <dbReference type="Proteomes" id="UP000034364"/>
    </source>
</evidence>
<dbReference type="PANTHER" id="PTHR13604">
    <property type="entry name" value="DC12-RELATED"/>
    <property type="match status" value="1"/>
</dbReference>
<dbReference type="EMBL" id="LCNV01000007">
    <property type="protein sequence ID" value="KKU64517.1"/>
    <property type="molecule type" value="Genomic_DNA"/>
</dbReference>
<evidence type="ECO:0000256" key="9">
    <source>
        <dbReference type="SAM" id="MobiDB-lite"/>
    </source>
</evidence>
<dbReference type="GO" id="GO:0106300">
    <property type="term" value="P:protein-DNA covalent cross-linking repair"/>
    <property type="evidence" value="ECO:0007669"/>
    <property type="project" value="InterPro"/>
</dbReference>
<comment type="similarity">
    <text evidence="1 8">Belongs to the SOS response-associated peptidase family.</text>
</comment>
<dbReference type="GO" id="GO:0003697">
    <property type="term" value="F:single-stranded DNA binding"/>
    <property type="evidence" value="ECO:0007669"/>
    <property type="project" value="InterPro"/>
</dbReference>
<keyword evidence="7" id="KW-0456">Lyase</keyword>
<keyword evidence="3" id="KW-0227">DNA damage</keyword>
<dbReference type="PANTHER" id="PTHR13604:SF0">
    <property type="entry name" value="ABASIC SITE PROCESSING PROTEIN HMCES"/>
    <property type="match status" value="1"/>
</dbReference>
<comment type="caution">
    <text evidence="10">The sequence shown here is derived from an EMBL/GenBank/DDBJ whole genome shotgun (WGS) entry which is preliminary data.</text>
</comment>
<evidence type="ECO:0000313" key="10">
    <source>
        <dbReference type="EMBL" id="KKU64517.1"/>
    </source>
</evidence>
<dbReference type="Gene3D" id="3.90.1680.10">
    <property type="entry name" value="SOS response associated peptidase-like"/>
    <property type="match status" value="1"/>
</dbReference>